<evidence type="ECO:0000313" key="1">
    <source>
        <dbReference type="EMBL" id="MBP2182969.1"/>
    </source>
</evidence>
<reference evidence="1 2" key="1">
    <citation type="submission" date="2021-03" db="EMBL/GenBank/DDBJ databases">
        <title>Sequencing the genomes of 1000 actinobacteria strains.</title>
        <authorList>
            <person name="Klenk H.-P."/>
        </authorList>
    </citation>
    <scope>NUCLEOTIDE SEQUENCE [LARGE SCALE GENOMIC DNA]</scope>
    <source>
        <strain evidence="1 2">DSM 45510</strain>
    </source>
</reference>
<dbReference type="Proteomes" id="UP000741013">
    <property type="component" value="Unassembled WGS sequence"/>
</dbReference>
<proteinExistence type="predicted"/>
<comment type="caution">
    <text evidence="1">The sequence shown here is derived from an EMBL/GenBank/DDBJ whole genome shotgun (WGS) entry which is preliminary data.</text>
</comment>
<organism evidence="1 2">
    <name type="scientific">Amycolatopsis magusensis</name>
    <dbReference type="NCBI Taxonomy" id="882444"/>
    <lineage>
        <taxon>Bacteria</taxon>
        <taxon>Bacillati</taxon>
        <taxon>Actinomycetota</taxon>
        <taxon>Actinomycetes</taxon>
        <taxon>Pseudonocardiales</taxon>
        <taxon>Pseudonocardiaceae</taxon>
        <taxon>Amycolatopsis</taxon>
    </lineage>
</organism>
<dbReference type="RefSeq" id="WP_209666195.1">
    <property type="nucleotide sequence ID" value="NZ_JAGGMS010000001.1"/>
</dbReference>
<gene>
    <name evidence="1" type="ORF">JOM49_004495</name>
</gene>
<keyword evidence="2" id="KW-1185">Reference proteome</keyword>
<name>A0ABS4PU60_9PSEU</name>
<accession>A0ABS4PU60</accession>
<dbReference type="EMBL" id="JAGGMS010000001">
    <property type="protein sequence ID" value="MBP2182969.1"/>
    <property type="molecule type" value="Genomic_DNA"/>
</dbReference>
<evidence type="ECO:0000313" key="2">
    <source>
        <dbReference type="Proteomes" id="UP000741013"/>
    </source>
</evidence>
<protein>
    <submittedName>
        <fullName evidence="1">Uncharacterized protein</fullName>
    </submittedName>
</protein>
<sequence>MHVRSRRRSIRFDGSSVVISIAIKDSWNFPGDQKNRFPVSKISGISHQPPTTWRPGRVVFKVEGGSSEIVKNVPMFADKLSSYTFQYSAGQAGEVAKIVDAIKRARGK</sequence>